<reference evidence="6 7" key="1">
    <citation type="submission" date="2017-05" db="EMBL/GenBank/DDBJ databases">
        <title>Vagococcus spp. assemblies.</title>
        <authorList>
            <person name="Gulvik C.A."/>
        </authorList>
    </citation>
    <scope>NUCLEOTIDE SEQUENCE [LARGE SCALE GENOMIC DNA]</scope>
    <source>
        <strain evidence="6 7">CCUG 41755</strain>
    </source>
</reference>
<keyword evidence="7" id="KW-1185">Reference proteome</keyword>
<feature type="active site" description="Tele-phosphohistidine intermediate" evidence="2">
    <location>
        <position position="48"/>
    </location>
</feature>
<evidence type="ECO:0000256" key="2">
    <source>
        <dbReference type="PIRSR" id="PIRSR613078-1"/>
    </source>
</evidence>
<accession>A0A430A7F8</accession>
<dbReference type="CDD" id="cd07067">
    <property type="entry name" value="HP_PGM_like"/>
    <property type="match status" value="1"/>
</dbReference>
<dbReference type="SUPFAM" id="SSF53254">
    <property type="entry name" value="Phosphoglycerate mutase-like"/>
    <property type="match status" value="1"/>
</dbReference>
<dbReference type="PANTHER" id="PTHR46517:SF1">
    <property type="entry name" value="FRUCTOSE-2,6-BISPHOSPHATASE TIGAR"/>
    <property type="match status" value="1"/>
</dbReference>
<evidence type="ECO:0008006" key="8">
    <source>
        <dbReference type="Google" id="ProtNLM"/>
    </source>
</evidence>
<evidence type="ECO:0000313" key="7">
    <source>
        <dbReference type="Proteomes" id="UP000287101"/>
    </source>
</evidence>
<evidence type="ECO:0000256" key="1">
    <source>
        <dbReference type="ARBA" id="ARBA00022801"/>
    </source>
</evidence>
<feature type="binding site" evidence="3">
    <location>
        <begin position="126"/>
        <end position="129"/>
    </location>
    <ligand>
        <name>substrate</name>
    </ligand>
</feature>
<dbReference type="Proteomes" id="UP000287101">
    <property type="component" value="Unassembled WGS sequence"/>
</dbReference>
<feature type="site" description="Transition state stabilizer" evidence="4">
    <location>
        <position position="215"/>
    </location>
</feature>
<dbReference type="GO" id="GO:0043456">
    <property type="term" value="P:regulation of pentose-phosphate shunt"/>
    <property type="evidence" value="ECO:0007669"/>
    <property type="project" value="TreeGrafter"/>
</dbReference>
<dbReference type="InterPro" id="IPR001345">
    <property type="entry name" value="PG/BPGM_mutase_AS"/>
</dbReference>
<feature type="signal peptide" evidence="5">
    <location>
        <begin position="1"/>
        <end position="20"/>
    </location>
</feature>
<keyword evidence="5" id="KW-0732">Signal</keyword>
<dbReference type="PROSITE" id="PS51257">
    <property type="entry name" value="PROKAR_LIPOPROTEIN"/>
    <property type="match status" value="1"/>
</dbReference>
<dbReference type="PROSITE" id="PS00175">
    <property type="entry name" value="PG_MUTASE"/>
    <property type="match status" value="1"/>
</dbReference>
<dbReference type="InterPro" id="IPR051695">
    <property type="entry name" value="Phosphoglycerate_Mutase"/>
</dbReference>
<proteinExistence type="predicted"/>
<feature type="binding site" evidence="3">
    <location>
        <begin position="47"/>
        <end position="54"/>
    </location>
    <ligand>
        <name>substrate</name>
    </ligand>
</feature>
<dbReference type="EMBL" id="NGJY01000002">
    <property type="protein sequence ID" value="RSU03063.1"/>
    <property type="molecule type" value="Genomic_DNA"/>
</dbReference>
<feature type="binding site" evidence="3">
    <location>
        <position position="99"/>
    </location>
    <ligand>
        <name>substrate</name>
    </ligand>
</feature>
<feature type="active site" description="Proton donor/acceptor" evidence="2">
    <location>
        <position position="126"/>
    </location>
</feature>
<evidence type="ECO:0000256" key="5">
    <source>
        <dbReference type="SAM" id="SignalP"/>
    </source>
</evidence>
<dbReference type="SMART" id="SM00855">
    <property type="entry name" value="PGAM"/>
    <property type="match status" value="1"/>
</dbReference>
<name>A0A430A7F8_9ENTE</name>
<sequence length="267" mass="29259">MKKVKKIGLVVSVVAMSVMALTACGKAEDKPAEKAKGSEPVTIYLTRHGETLFNLTSKVQGWSDTPLTEKGEEVADALGKGLKAEKITFDSAYSSDLKRAYDTASHVLANTGQKDLKVTYDEGLREASYGSFEGDRIAESSVKLAEKNGYKDGEEFEAKTGKMYWNELANTYKELDEIGIAEDSDMIIDRMTKTLEKIGKTESEAGNKNVLVVSHGMAINVMLSSLSDKYEGKPLKNVSVTKIVYDDGKLTVETIGDNHYFEEGLKL</sequence>
<evidence type="ECO:0000313" key="6">
    <source>
        <dbReference type="EMBL" id="RSU03063.1"/>
    </source>
</evidence>
<dbReference type="GO" id="GO:0005829">
    <property type="term" value="C:cytosol"/>
    <property type="evidence" value="ECO:0007669"/>
    <property type="project" value="TreeGrafter"/>
</dbReference>
<dbReference type="Pfam" id="PF00300">
    <property type="entry name" value="His_Phos_1"/>
    <property type="match status" value="1"/>
</dbReference>
<evidence type="ECO:0000256" key="3">
    <source>
        <dbReference type="PIRSR" id="PIRSR613078-2"/>
    </source>
</evidence>
<dbReference type="InterPro" id="IPR029033">
    <property type="entry name" value="His_PPase_superfam"/>
</dbReference>
<dbReference type="InterPro" id="IPR013078">
    <property type="entry name" value="His_Pase_superF_clade-1"/>
</dbReference>
<dbReference type="AlphaFoldDB" id="A0A430A7F8"/>
<organism evidence="6 7">
    <name type="scientific">Vagococcus fessus</name>
    <dbReference type="NCBI Taxonomy" id="120370"/>
    <lineage>
        <taxon>Bacteria</taxon>
        <taxon>Bacillati</taxon>
        <taxon>Bacillota</taxon>
        <taxon>Bacilli</taxon>
        <taxon>Lactobacillales</taxon>
        <taxon>Enterococcaceae</taxon>
        <taxon>Vagococcus</taxon>
    </lineage>
</organism>
<dbReference type="GO" id="GO:0004331">
    <property type="term" value="F:fructose-2,6-bisphosphate 2-phosphatase activity"/>
    <property type="evidence" value="ECO:0007669"/>
    <property type="project" value="TreeGrafter"/>
</dbReference>
<dbReference type="RefSeq" id="WP_126831275.1">
    <property type="nucleotide sequence ID" value="NZ_CBCRYB010000004.1"/>
</dbReference>
<gene>
    <name evidence="6" type="ORF">CBF31_04925</name>
</gene>
<feature type="chain" id="PRO_5039385989" description="Histidine phosphatase family protein" evidence="5">
    <location>
        <begin position="21"/>
        <end position="267"/>
    </location>
</feature>
<dbReference type="Gene3D" id="3.40.50.1240">
    <property type="entry name" value="Phosphoglycerate mutase-like"/>
    <property type="match status" value="1"/>
</dbReference>
<dbReference type="PANTHER" id="PTHR46517">
    <property type="entry name" value="FRUCTOSE-2,6-BISPHOSPHATASE TIGAR"/>
    <property type="match status" value="1"/>
</dbReference>
<evidence type="ECO:0000256" key="4">
    <source>
        <dbReference type="PIRSR" id="PIRSR613078-3"/>
    </source>
</evidence>
<dbReference type="OrthoDB" id="4131070at2"/>
<protein>
    <recommendedName>
        <fullName evidence="8">Histidine phosphatase family protein</fullName>
    </recommendedName>
</protein>
<comment type="caution">
    <text evidence="6">The sequence shown here is derived from an EMBL/GenBank/DDBJ whole genome shotgun (WGS) entry which is preliminary data.</text>
</comment>
<dbReference type="GO" id="GO:0045820">
    <property type="term" value="P:negative regulation of glycolytic process"/>
    <property type="evidence" value="ECO:0007669"/>
    <property type="project" value="TreeGrafter"/>
</dbReference>
<keyword evidence="1" id="KW-0378">Hydrolase</keyword>